<dbReference type="EMBL" id="BGPR01000001">
    <property type="protein sequence ID" value="GBL71950.1"/>
    <property type="molecule type" value="Genomic_DNA"/>
</dbReference>
<evidence type="ECO:0008006" key="3">
    <source>
        <dbReference type="Google" id="ProtNLM"/>
    </source>
</evidence>
<comment type="caution">
    <text evidence="1">The sequence shown here is derived from an EMBL/GenBank/DDBJ whole genome shotgun (WGS) entry which is preliminary data.</text>
</comment>
<dbReference type="Gene3D" id="3.30.420.10">
    <property type="entry name" value="Ribonuclease H-like superfamily/Ribonuclease H"/>
    <property type="match status" value="1"/>
</dbReference>
<name>A0A4Y1ZX30_ARAVE</name>
<proteinExistence type="predicted"/>
<evidence type="ECO:0000313" key="1">
    <source>
        <dbReference type="EMBL" id="GBL71950.1"/>
    </source>
</evidence>
<protein>
    <recommendedName>
        <fullName evidence="3">Tc1-like transposase DDE domain-containing protein</fullName>
    </recommendedName>
</protein>
<evidence type="ECO:0000313" key="2">
    <source>
        <dbReference type="Proteomes" id="UP000499080"/>
    </source>
</evidence>
<dbReference type="InterPro" id="IPR036397">
    <property type="entry name" value="RNaseH_sf"/>
</dbReference>
<keyword evidence="2" id="KW-1185">Reference proteome</keyword>
<gene>
    <name evidence="1" type="ORF">AVEN_114996_1</name>
</gene>
<dbReference type="AlphaFoldDB" id="A0A4Y1ZX30"/>
<dbReference type="OrthoDB" id="25402at2759"/>
<organism evidence="1 2">
    <name type="scientific">Araneus ventricosus</name>
    <name type="common">Orbweaver spider</name>
    <name type="synonym">Epeira ventricosa</name>
    <dbReference type="NCBI Taxonomy" id="182803"/>
    <lineage>
        <taxon>Eukaryota</taxon>
        <taxon>Metazoa</taxon>
        <taxon>Ecdysozoa</taxon>
        <taxon>Arthropoda</taxon>
        <taxon>Chelicerata</taxon>
        <taxon>Arachnida</taxon>
        <taxon>Araneae</taxon>
        <taxon>Araneomorphae</taxon>
        <taxon>Entelegynae</taxon>
        <taxon>Araneoidea</taxon>
        <taxon>Araneidae</taxon>
        <taxon>Araneus</taxon>
    </lineage>
</organism>
<reference evidence="1 2" key="1">
    <citation type="journal article" date="2019" name="Sci. Rep.">
        <title>Orb-weaving spider Araneus ventricosus genome elucidates the spidroin gene catalogue.</title>
        <authorList>
            <person name="Kono N."/>
            <person name="Nakamura H."/>
            <person name="Ohtoshi R."/>
            <person name="Moran D.A.P."/>
            <person name="Shinohara A."/>
            <person name="Yoshida Y."/>
            <person name="Fujiwara M."/>
            <person name="Mori M."/>
            <person name="Tomita M."/>
            <person name="Arakawa K."/>
        </authorList>
    </citation>
    <scope>NUCLEOTIDE SEQUENCE [LARGE SCALE GENOMIC DNA]</scope>
</reference>
<dbReference type="GO" id="GO:0003676">
    <property type="term" value="F:nucleic acid binding"/>
    <property type="evidence" value="ECO:0007669"/>
    <property type="project" value="InterPro"/>
</dbReference>
<sequence>MFGCSEHETDIVCIRITNIKEKIDLKLQLSGLIAALELLTGLCCDVSTLRFAPLGMNSSFPVVKSEVLEPYVRVFRGPVDEDFIFMDDNARAHASQLVGDFLEKEGIRRIVWPARSPDPNLIEHVCIVSRAIA</sequence>
<dbReference type="Proteomes" id="UP000499080">
    <property type="component" value="Unassembled WGS sequence"/>
</dbReference>
<accession>A0A4Y1ZX30</accession>